<dbReference type="Pfam" id="PF00276">
    <property type="entry name" value="Ribosomal_L23"/>
    <property type="match status" value="1"/>
</dbReference>
<dbReference type="PANTHER" id="PTHR11620">
    <property type="entry name" value="60S RIBOSOMAL PROTEIN L23A"/>
    <property type="match status" value="1"/>
</dbReference>
<evidence type="ECO:0000256" key="3">
    <source>
        <dbReference type="ARBA" id="ARBA00022884"/>
    </source>
</evidence>
<reference evidence="8" key="1">
    <citation type="submission" date="2017-07" db="EMBL/GenBank/DDBJ databases">
        <title>Novel pathways for hydrocarbon cycling and metabolic interdependencies in hydrothermal sediment communities.</title>
        <authorList>
            <person name="Dombrowski N."/>
            <person name="Seitz K."/>
            <person name="Teske A."/>
            <person name="Baker B."/>
        </authorList>
    </citation>
    <scope>NUCLEOTIDE SEQUENCE [LARGE SCALE GENOMIC DNA]</scope>
</reference>
<dbReference type="InterPro" id="IPR012678">
    <property type="entry name" value="Ribosomal_uL23/eL15/eS24_sf"/>
</dbReference>
<evidence type="ECO:0000313" key="8">
    <source>
        <dbReference type="Proteomes" id="UP000216312"/>
    </source>
</evidence>
<evidence type="ECO:0000256" key="5">
    <source>
        <dbReference type="ARBA" id="ARBA00023274"/>
    </source>
</evidence>
<keyword evidence="2 6" id="KW-0699">rRNA-binding</keyword>
<dbReference type="Proteomes" id="UP000216312">
    <property type="component" value="Unassembled WGS sequence"/>
</dbReference>
<keyword evidence="5 6" id="KW-0687">Ribonucleoprotein</keyword>
<dbReference type="SUPFAM" id="SSF54189">
    <property type="entry name" value="Ribosomal proteins S24e, L23 and L15e"/>
    <property type="match status" value="1"/>
</dbReference>
<gene>
    <name evidence="6" type="primary">rplW</name>
    <name evidence="7" type="ORF">CGW93_00330</name>
</gene>
<sequence>MRDPRDIILEPILTEKADFLRRKHNMYTFKVAMDATKPEIKRAVEQLFEVHVKRVRTQIVKGKPRRRWGRVIGRRSNWKKAICKLREGETIPIFEMGGGK</sequence>
<dbReference type="GO" id="GO:0006412">
    <property type="term" value="P:translation"/>
    <property type="evidence" value="ECO:0007669"/>
    <property type="project" value="UniProtKB-UniRule"/>
</dbReference>
<evidence type="ECO:0000256" key="2">
    <source>
        <dbReference type="ARBA" id="ARBA00022730"/>
    </source>
</evidence>
<dbReference type="NCBIfam" id="NF004359">
    <property type="entry name" value="PRK05738.1-3"/>
    <property type="match status" value="1"/>
</dbReference>
<accession>A0A257LV13</accession>
<proteinExistence type="inferred from homology"/>
<name>A0A257LV13_UNCW3</name>
<dbReference type="GO" id="GO:0005840">
    <property type="term" value="C:ribosome"/>
    <property type="evidence" value="ECO:0007669"/>
    <property type="project" value="UniProtKB-KW"/>
</dbReference>
<comment type="subunit">
    <text evidence="6">Part of the 50S ribosomal subunit. Contacts protein L29, and trigger factor when it is bound to the ribosome.</text>
</comment>
<comment type="similarity">
    <text evidence="1 6">Belongs to the universal ribosomal protein uL23 family.</text>
</comment>
<evidence type="ECO:0000256" key="4">
    <source>
        <dbReference type="ARBA" id="ARBA00022980"/>
    </source>
</evidence>
<dbReference type="InterPro" id="IPR012677">
    <property type="entry name" value="Nucleotide-bd_a/b_plait_sf"/>
</dbReference>
<dbReference type="GO" id="GO:0019843">
    <property type="term" value="F:rRNA binding"/>
    <property type="evidence" value="ECO:0007669"/>
    <property type="project" value="UniProtKB-UniRule"/>
</dbReference>
<dbReference type="GO" id="GO:1990904">
    <property type="term" value="C:ribonucleoprotein complex"/>
    <property type="evidence" value="ECO:0007669"/>
    <property type="project" value="UniProtKB-KW"/>
</dbReference>
<dbReference type="NCBIfam" id="NF004363">
    <property type="entry name" value="PRK05738.2-4"/>
    <property type="match status" value="1"/>
</dbReference>
<organism evidence="7 8">
    <name type="scientific">candidate division WOR-3 bacterium 4484_18</name>
    <dbReference type="NCBI Taxonomy" id="2020626"/>
    <lineage>
        <taxon>Bacteria</taxon>
        <taxon>Bacteria division WOR-3</taxon>
    </lineage>
</organism>
<evidence type="ECO:0000313" key="7">
    <source>
        <dbReference type="EMBL" id="OYV03515.1"/>
    </source>
</evidence>
<dbReference type="GO" id="GO:0003735">
    <property type="term" value="F:structural constituent of ribosome"/>
    <property type="evidence" value="ECO:0007669"/>
    <property type="project" value="InterPro"/>
</dbReference>
<dbReference type="EMBL" id="NMUJ01000003">
    <property type="protein sequence ID" value="OYV03515.1"/>
    <property type="molecule type" value="Genomic_DNA"/>
</dbReference>
<evidence type="ECO:0000256" key="1">
    <source>
        <dbReference type="ARBA" id="ARBA00006700"/>
    </source>
</evidence>
<keyword evidence="3 6" id="KW-0694">RNA-binding</keyword>
<protein>
    <recommendedName>
        <fullName evidence="6">Large ribosomal subunit protein uL23</fullName>
    </recommendedName>
</protein>
<evidence type="ECO:0000256" key="6">
    <source>
        <dbReference type="HAMAP-Rule" id="MF_01369"/>
    </source>
</evidence>
<dbReference type="NCBIfam" id="NF004366">
    <property type="entry name" value="PRK05738.3-2"/>
    <property type="match status" value="1"/>
</dbReference>
<dbReference type="Gene3D" id="3.30.70.330">
    <property type="match status" value="1"/>
</dbReference>
<comment type="caution">
    <text evidence="7">The sequence shown here is derived from an EMBL/GenBank/DDBJ whole genome shotgun (WGS) entry which is preliminary data.</text>
</comment>
<dbReference type="InterPro" id="IPR013025">
    <property type="entry name" value="Ribosomal_uL23-like"/>
</dbReference>
<keyword evidence="4 6" id="KW-0689">Ribosomal protein</keyword>
<dbReference type="FunFam" id="3.30.70.330:FF:000001">
    <property type="entry name" value="50S ribosomal protein L23"/>
    <property type="match status" value="1"/>
</dbReference>
<dbReference type="AlphaFoldDB" id="A0A257LV13"/>
<dbReference type="HAMAP" id="MF_01369_B">
    <property type="entry name" value="Ribosomal_uL23_B"/>
    <property type="match status" value="1"/>
</dbReference>
<comment type="function">
    <text evidence="6">One of the early assembly proteins it binds 23S rRNA. One of the proteins that surrounds the polypeptide exit tunnel on the outside of the ribosome. Forms the main docking site for trigger factor binding to the ribosome.</text>
</comment>